<organism evidence="2 3">
    <name type="scientific">Fusarium venenatum</name>
    <dbReference type="NCBI Taxonomy" id="56646"/>
    <lineage>
        <taxon>Eukaryota</taxon>
        <taxon>Fungi</taxon>
        <taxon>Dikarya</taxon>
        <taxon>Ascomycota</taxon>
        <taxon>Pezizomycotina</taxon>
        <taxon>Sordariomycetes</taxon>
        <taxon>Hypocreomycetidae</taxon>
        <taxon>Hypocreales</taxon>
        <taxon>Nectriaceae</taxon>
        <taxon>Fusarium</taxon>
    </lineage>
</organism>
<evidence type="ECO:0000313" key="3">
    <source>
        <dbReference type="Proteomes" id="UP000245910"/>
    </source>
</evidence>
<sequence length="347" mass="40080">MATASFHSFPLLPTELQLQIWEEACITLQPQQQRIHYVDIEAHPQRPLLLAFHPGFGNDPFGSACLINHGLRGASRDSRIAIIQHNNAARSHARTEMKIKGIDGGSGGYCLVDPSRDIFCIRARSWNVDKDLFKVQEMGISDSQLGGLINFRIVKNIAFEFDPTWLINLPNEVDLMAESSPRGLFSRPVQNRYRFNPTAPNIWLIDRETRRSRRQCSYCHVPSAPYIDYTEEYYVEGKSDALCVMLESDERSQALPLFLKSLKDRVYWSEATCNIDHVRFIFRRGRQVDLCDRDGHPKHEHGWDIIHQLYDQRQNNDLDVKPWSLPTSNDVPIHFVKAKIVNLIMFY</sequence>
<evidence type="ECO:0000313" key="2">
    <source>
        <dbReference type="EMBL" id="CEI39861.1"/>
    </source>
</evidence>
<evidence type="ECO:0000259" key="1">
    <source>
        <dbReference type="Pfam" id="PF20150"/>
    </source>
</evidence>
<dbReference type="EMBL" id="LN649232">
    <property type="protein sequence ID" value="CEI39861.1"/>
    <property type="molecule type" value="Genomic_DNA"/>
</dbReference>
<dbReference type="Proteomes" id="UP000245910">
    <property type="component" value="Chromosome IIII"/>
</dbReference>
<accession>A0A2L2SS16</accession>
<protein>
    <recommendedName>
        <fullName evidence="1">2EXR domain-containing protein</fullName>
    </recommendedName>
</protein>
<dbReference type="RefSeq" id="XP_025582251.1">
    <property type="nucleotide sequence ID" value="XM_025727823.1"/>
</dbReference>
<reference evidence="3" key="1">
    <citation type="submission" date="2014-10" db="EMBL/GenBank/DDBJ databases">
        <authorList>
            <person name="King R."/>
        </authorList>
    </citation>
    <scope>NUCLEOTIDE SEQUENCE [LARGE SCALE GENOMIC DNA]</scope>
    <source>
        <strain evidence="3">A3/5</strain>
    </source>
</reference>
<dbReference type="Pfam" id="PF20150">
    <property type="entry name" value="2EXR"/>
    <property type="match status" value="1"/>
</dbReference>
<dbReference type="GeneID" id="37264183"/>
<dbReference type="AlphaFoldDB" id="A0A2L2SS16"/>
<dbReference type="InterPro" id="IPR045518">
    <property type="entry name" value="2EXR"/>
</dbReference>
<feature type="domain" description="2EXR" evidence="1">
    <location>
        <begin position="6"/>
        <end position="119"/>
    </location>
</feature>
<name>A0A2L2SS16_9HYPO</name>
<dbReference type="OrthoDB" id="3596450at2759"/>
<proteinExistence type="predicted"/>
<dbReference type="KEGG" id="fvn:FVRRES_12552"/>
<keyword evidence="3" id="KW-1185">Reference proteome</keyword>